<dbReference type="InParanoid" id="A0A804UCG5"/>
<feature type="region of interest" description="Disordered" evidence="1">
    <location>
        <begin position="205"/>
        <end position="237"/>
    </location>
</feature>
<reference evidence="2" key="3">
    <citation type="submission" date="2021-05" db="UniProtKB">
        <authorList>
            <consortium name="EnsemblPlants"/>
        </authorList>
    </citation>
    <scope>IDENTIFICATION</scope>
    <source>
        <strain evidence="2">cv. B73</strain>
    </source>
</reference>
<proteinExistence type="predicted"/>
<evidence type="ECO:0000313" key="2">
    <source>
        <dbReference type="EnsemblPlants" id="Zm00001eb296710_P001"/>
    </source>
</evidence>
<dbReference type="Proteomes" id="UP000007305">
    <property type="component" value="Chromosome 6"/>
</dbReference>
<sequence length="329" mass="35276">MHRKKRSGPRCRCHCHCHGGRSDSEEVDAELGPAMTMSAAAATVRIHHVEGLRVARPHDALEPRAHVHDVALAAAAAGGGDDSGAHGHGLERAEHAPVRGAALAPHRVPAALAVAVGAPHRLLHQPLAGARGRGRQRGGGRPPGPGAVALQRDAHQARGHLPHQRRRGRRQLQQQRRARARVHLERQVHVAAPVAVERAGEPRAHAHLSVPPGHGVGQRGPQARHGSPDLHPPPLPRRHRRRRLLLLGRRRRLQRRGHEAIGVEGRAGGGEGHGRLVVVLRLRALHVLLVPERRGAVALALAEDGPLEVAPGEGERVVRVPRRDGSHGA</sequence>
<feature type="region of interest" description="Disordered" evidence="1">
    <location>
        <begin position="126"/>
        <end position="186"/>
    </location>
</feature>
<reference evidence="2" key="2">
    <citation type="submission" date="2019-07" db="EMBL/GenBank/DDBJ databases">
        <authorList>
            <person name="Seetharam A."/>
            <person name="Woodhouse M."/>
            <person name="Cannon E."/>
        </authorList>
    </citation>
    <scope>NUCLEOTIDE SEQUENCE [LARGE SCALE GENOMIC DNA]</scope>
    <source>
        <strain evidence="2">cv. B73</strain>
    </source>
</reference>
<name>A0A804UCG5_MAIZE</name>
<evidence type="ECO:0000313" key="3">
    <source>
        <dbReference type="Proteomes" id="UP000007305"/>
    </source>
</evidence>
<dbReference type="AlphaFoldDB" id="A0A804UCG5"/>
<keyword evidence="3" id="KW-1185">Reference proteome</keyword>
<feature type="compositionally biased region" description="Basic residues" evidence="1">
    <location>
        <begin position="157"/>
        <end position="181"/>
    </location>
</feature>
<evidence type="ECO:0000256" key="1">
    <source>
        <dbReference type="SAM" id="MobiDB-lite"/>
    </source>
</evidence>
<dbReference type="Gramene" id="Zm00001eb296710_T001">
    <property type="protein sequence ID" value="Zm00001eb296710_P001"/>
    <property type="gene ID" value="Zm00001eb296710"/>
</dbReference>
<dbReference type="EnsemblPlants" id="Zm00001eb296710_T001">
    <property type="protein sequence ID" value="Zm00001eb296710_P001"/>
    <property type="gene ID" value="Zm00001eb296710"/>
</dbReference>
<reference evidence="3" key="1">
    <citation type="journal article" date="2009" name="Science">
        <title>The B73 maize genome: complexity, diversity, and dynamics.</title>
        <authorList>
            <person name="Schnable P.S."/>
            <person name="Ware D."/>
            <person name="Fulton R.S."/>
            <person name="Stein J.C."/>
            <person name="Wei F."/>
            <person name="Pasternak S."/>
            <person name="Liang C."/>
            <person name="Zhang J."/>
            <person name="Fulton L."/>
            <person name="Graves T.A."/>
            <person name="Minx P."/>
            <person name="Reily A.D."/>
            <person name="Courtney L."/>
            <person name="Kruchowski S.S."/>
            <person name="Tomlinson C."/>
            <person name="Strong C."/>
            <person name="Delehaunty K."/>
            <person name="Fronick C."/>
            <person name="Courtney B."/>
            <person name="Rock S.M."/>
            <person name="Belter E."/>
            <person name="Du F."/>
            <person name="Kim K."/>
            <person name="Abbott R.M."/>
            <person name="Cotton M."/>
            <person name="Levy A."/>
            <person name="Marchetto P."/>
            <person name="Ochoa K."/>
            <person name="Jackson S.M."/>
            <person name="Gillam B."/>
            <person name="Chen W."/>
            <person name="Yan L."/>
            <person name="Higginbotham J."/>
            <person name="Cardenas M."/>
            <person name="Waligorski J."/>
            <person name="Applebaum E."/>
            <person name="Phelps L."/>
            <person name="Falcone J."/>
            <person name="Kanchi K."/>
            <person name="Thane T."/>
            <person name="Scimone A."/>
            <person name="Thane N."/>
            <person name="Henke J."/>
            <person name="Wang T."/>
            <person name="Ruppert J."/>
            <person name="Shah N."/>
            <person name="Rotter K."/>
            <person name="Hodges J."/>
            <person name="Ingenthron E."/>
            <person name="Cordes M."/>
            <person name="Kohlberg S."/>
            <person name="Sgro J."/>
            <person name="Delgado B."/>
            <person name="Mead K."/>
            <person name="Chinwalla A."/>
            <person name="Leonard S."/>
            <person name="Crouse K."/>
            <person name="Collura K."/>
            <person name="Kudrna D."/>
            <person name="Currie J."/>
            <person name="He R."/>
            <person name="Angelova A."/>
            <person name="Rajasekar S."/>
            <person name="Mueller T."/>
            <person name="Lomeli R."/>
            <person name="Scara G."/>
            <person name="Ko A."/>
            <person name="Delaney K."/>
            <person name="Wissotski M."/>
            <person name="Lopez G."/>
            <person name="Campos D."/>
            <person name="Braidotti M."/>
            <person name="Ashley E."/>
            <person name="Golser W."/>
            <person name="Kim H."/>
            <person name="Lee S."/>
            <person name="Lin J."/>
            <person name="Dujmic Z."/>
            <person name="Kim W."/>
            <person name="Talag J."/>
            <person name="Zuccolo A."/>
            <person name="Fan C."/>
            <person name="Sebastian A."/>
            <person name="Kramer M."/>
            <person name="Spiegel L."/>
            <person name="Nascimento L."/>
            <person name="Zutavern T."/>
            <person name="Miller B."/>
            <person name="Ambroise C."/>
            <person name="Muller S."/>
            <person name="Spooner W."/>
            <person name="Narechania A."/>
            <person name="Ren L."/>
            <person name="Wei S."/>
            <person name="Kumari S."/>
            <person name="Faga B."/>
            <person name="Levy M.J."/>
            <person name="McMahan L."/>
            <person name="Van Buren P."/>
            <person name="Vaughn M.W."/>
            <person name="Ying K."/>
            <person name="Yeh C.-T."/>
            <person name="Emrich S.J."/>
            <person name="Jia Y."/>
            <person name="Kalyanaraman A."/>
            <person name="Hsia A.-P."/>
            <person name="Barbazuk W.B."/>
            <person name="Baucom R.S."/>
            <person name="Brutnell T.P."/>
            <person name="Carpita N.C."/>
            <person name="Chaparro C."/>
            <person name="Chia J.-M."/>
            <person name="Deragon J.-M."/>
            <person name="Estill J.C."/>
            <person name="Fu Y."/>
            <person name="Jeddeloh J.A."/>
            <person name="Han Y."/>
            <person name="Lee H."/>
            <person name="Li P."/>
            <person name="Lisch D.R."/>
            <person name="Liu S."/>
            <person name="Liu Z."/>
            <person name="Nagel D.H."/>
            <person name="McCann M.C."/>
            <person name="SanMiguel P."/>
            <person name="Myers A.M."/>
            <person name="Nettleton D."/>
            <person name="Nguyen J."/>
            <person name="Penning B.W."/>
            <person name="Ponnala L."/>
            <person name="Schneider K.L."/>
            <person name="Schwartz D.C."/>
            <person name="Sharma A."/>
            <person name="Soderlund C."/>
            <person name="Springer N.M."/>
            <person name="Sun Q."/>
            <person name="Wang H."/>
            <person name="Waterman M."/>
            <person name="Westerman R."/>
            <person name="Wolfgruber T.K."/>
            <person name="Yang L."/>
            <person name="Yu Y."/>
            <person name="Zhang L."/>
            <person name="Zhou S."/>
            <person name="Zhu Q."/>
            <person name="Bennetzen J.L."/>
            <person name="Dawe R.K."/>
            <person name="Jiang J."/>
            <person name="Jiang N."/>
            <person name="Presting G.G."/>
            <person name="Wessler S.R."/>
            <person name="Aluru S."/>
            <person name="Martienssen R.A."/>
            <person name="Clifton S.W."/>
            <person name="McCombie W.R."/>
            <person name="Wing R.A."/>
            <person name="Wilson R.K."/>
        </authorList>
    </citation>
    <scope>NUCLEOTIDE SEQUENCE [LARGE SCALE GENOMIC DNA]</scope>
    <source>
        <strain evidence="3">cv. B73</strain>
    </source>
</reference>
<accession>A0A804UCG5</accession>
<protein>
    <submittedName>
        <fullName evidence="2">Uncharacterized protein</fullName>
    </submittedName>
</protein>
<dbReference type="FunCoup" id="A0A804UCG5">
    <property type="interactions" value="7"/>
</dbReference>
<organism evidence="2 3">
    <name type="scientific">Zea mays</name>
    <name type="common">Maize</name>
    <dbReference type="NCBI Taxonomy" id="4577"/>
    <lineage>
        <taxon>Eukaryota</taxon>
        <taxon>Viridiplantae</taxon>
        <taxon>Streptophyta</taxon>
        <taxon>Embryophyta</taxon>
        <taxon>Tracheophyta</taxon>
        <taxon>Spermatophyta</taxon>
        <taxon>Magnoliopsida</taxon>
        <taxon>Liliopsida</taxon>
        <taxon>Poales</taxon>
        <taxon>Poaceae</taxon>
        <taxon>PACMAD clade</taxon>
        <taxon>Panicoideae</taxon>
        <taxon>Andropogonodae</taxon>
        <taxon>Andropogoneae</taxon>
        <taxon>Tripsacinae</taxon>
        <taxon>Zea</taxon>
    </lineage>
</organism>